<evidence type="ECO:0000256" key="8">
    <source>
        <dbReference type="SAM" id="Phobius"/>
    </source>
</evidence>
<dbReference type="GO" id="GO:0050909">
    <property type="term" value="P:sensory perception of taste"/>
    <property type="evidence" value="ECO:0007669"/>
    <property type="project" value="InterPro"/>
</dbReference>
<organism evidence="9 10">
    <name type="scientific">Asbolus verrucosus</name>
    <name type="common">Desert ironclad beetle</name>
    <dbReference type="NCBI Taxonomy" id="1661398"/>
    <lineage>
        <taxon>Eukaryota</taxon>
        <taxon>Metazoa</taxon>
        <taxon>Ecdysozoa</taxon>
        <taxon>Arthropoda</taxon>
        <taxon>Hexapoda</taxon>
        <taxon>Insecta</taxon>
        <taxon>Pterygota</taxon>
        <taxon>Neoptera</taxon>
        <taxon>Endopterygota</taxon>
        <taxon>Coleoptera</taxon>
        <taxon>Polyphaga</taxon>
        <taxon>Cucujiformia</taxon>
        <taxon>Tenebrionidae</taxon>
        <taxon>Pimeliinae</taxon>
        <taxon>Asbolus</taxon>
    </lineage>
</organism>
<keyword evidence="3 8" id="KW-0812">Transmembrane</keyword>
<evidence type="ECO:0000256" key="5">
    <source>
        <dbReference type="ARBA" id="ARBA00023136"/>
    </source>
</evidence>
<dbReference type="InterPro" id="IPR013604">
    <property type="entry name" value="7TM_chemorcpt"/>
</dbReference>
<dbReference type="GO" id="GO:0005886">
    <property type="term" value="C:plasma membrane"/>
    <property type="evidence" value="ECO:0007669"/>
    <property type="project" value="UniProtKB-SubCell"/>
</dbReference>
<feature type="transmembrane region" description="Helical" evidence="8">
    <location>
        <begin position="43"/>
        <end position="60"/>
    </location>
</feature>
<evidence type="ECO:0000256" key="4">
    <source>
        <dbReference type="ARBA" id="ARBA00022989"/>
    </source>
</evidence>
<evidence type="ECO:0000256" key="1">
    <source>
        <dbReference type="ARBA" id="ARBA00004651"/>
    </source>
</evidence>
<feature type="non-terminal residue" evidence="9">
    <location>
        <position position="272"/>
    </location>
</feature>
<feature type="transmembrane region" description="Helical" evidence="8">
    <location>
        <begin position="80"/>
        <end position="102"/>
    </location>
</feature>
<gene>
    <name evidence="9" type="ORF">BDFB_011439</name>
</gene>
<dbReference type="Proteomes" id="UP000292052">
    <property type="component" value="Unassembled WGS sequence"/>
</dbReference>
<comment type="caution">
    <text evidence="9">The sequence shown here is derived from an EMBL/GenBank/DDBJ whole genome shotgun (WGS) entry which is preliminary data.</text>
</comment>
<dbReference type="Pfam" id="PF08395">
    <property type="entry name" value="7tm_7"/>
    <property type="match status" value="1"/>
</dbReference>
<name>A0A482VV01_ASBVE</name>
<evidence type="ECO:0000256" key="3">
    <source>
        <dbReference type="ARBA" id="ARBA00022692"/>
    </source>
</evidence>
<dbReference type="GO" id="GO:0030425">
    <property type="term" value="C:dendrite"/>
    <property type="evidence" value="ECO:0007669"/>
    <property type="project" value="TreeGrafter"/>
</dbReference>
<evidence type="ECO:0000313" key="9">
    <source>
        <dbReference type="EMBL" id="RZC36781.1"/>
    </source>
</evidence>
<keyword evidence="10" id="KW-1185">Reference proteome</keyword>
<evidence type="ECO:0000256" key="6">
    <source>
        <dbReference type="ARBA" id="ARBA00023170"/>
    </source>
</evidence>
<keyword evidence="2" id="KW-1003">Cell membrane</keyword>
<dbReference type="GO" id="GO:0043025">
    <property type="term" value="C:neuronal cell body"/>
    <property type="evidence" value="ECO:0007669"/>
    <property type="project" value="TreeGrafter"/>
</dbReference>
<dbReference type="PANTHER" id="PTHR21143:SF133">
    <property type="entry name" value="GUSTATORY AND PHEROMONE RECEPTOR 32A-RELATED"/>
    <property type="match status" value="1"/>
</dbReference>
<dbReference type="GO" id="GO:0007635">
    <property type="term" value="P:chemosensory behavior"/>
    <property type="evidence" value="ECO:0007669"/>
    <property type="project" value="TreeGrafter"/>
</dbReference>
<dbReference type="GO" id="GO:0008049">
    <property type="term" value="P:male courtship behavior"/>
    <property type="evidence" value="ECO:0007669"/>
    <property type="project" value="TreeGrafter"/>
</dbReference>
<evidence type="ECO:0000256" key="7">
    <source>
        <dbReference type="ARBA" id="ARBA00023224"/>
    </source>
</evidence>
<protein>
    <submittedName>
        <fullName evidence="9">7tm 7 domain containing protein</fullName>
    </submittedName>
</protein>
<dbReference type="GO" id="GO:0030424">
    <property type="term" value="C:axon"/>
    <property type="evidence" value="ECO:0007669"/>
    <property type="project" value="TreeGrafter"/>
</dbReference>
<reference evidence="9 10" key="1">
    <citation type="submission" date="2017-03" db="EMBL/GenBank/DDBJ databases">
        <title>Genome of the blue death feigning beetle - Asbolus verrucosus.</title>
        <authorList>
            <person name="Rider S.D."/>
        </authorList>
    </citation>
    <scope>NUCLEOTIDE SEQUENCE [LARGE SCALE GENOMIC DNA]</scope>
    <source>
        <strain evidence="9">Butters</strain>
        <tissue evidence="9">Head and leg muscle</tissue>
    </source>
</reference>
<proteinExistence type="predicted"/>
<dbReference type="GO" id="GO:0007165">
    <property type="term" value="P:signal transduction"/>
    <property type="evidence" value="ECO:0007669"/>
    <property type="project" value="UniProtKB-KW"/>
</dbReference>
<keyword evidence="5 8" id="KW-0472">Membrane</keyword>
<keyword evidence="7" id="KW-0807">Transducer</keyword>
<evidence type="ECO:0000256" key="2">
    <source>
        <dbReference type="ARBA" id="ARBA00022475"/>
    </source>
</evidence>
<dbReference type="AlphaFoldDB" id="A0A482VV01"/>
<accession>A0A482VV01</accession>
<feature type="transmembrane region" description="Helical" evidence="8">
    <location>
        <begin position="159"/>
        <end position="179"/>
    </location>
</feature>
<dbReference type="PANTHER" id="PTHR21143">
    <property type="entry name" value="INVERTEBRATE GUSTATORY RECEPTOR"/>
    <property type="match status" value="1"/>
</dbReference>
<keyword evidence="4 8" id="KW-1133">Transmembrane helix</keyword>
<keyword evidence="6" id="KW-0675">Receptor</keyword>
<sequence length="272" mass="31779">MWSDNIVATLKSVWILSQLFLMCPRAIDEKITKKKYFKSEKMLLFIYNIVAIFLSIYLICETCDFKILAKISIVTQLLDWFFNFSNNVSMLVIVFCAFVLVLRHHLNIINEIIIECIQEGRPNSSYEKKVENVEKLFEDIISIFTEFQSVFSIPLLVKIANQFIIFFSMLHFCIFGYVYDGNMINIQKFSDILLPLYLVVLSSIEVVVTVTVCQLTVLEYQRLKKLLYRIPISRNNFALMKKINLLSLRLSHIRFEFTAADFFAVNGTLIHT</sequence>
<feature type="transmembrane region" description="Helical" evidence="8">
    <location>
        <begin position="194"/>
        <end position="218"/>
    </location>
</feature>
<comment type="subcellular location">
    <subcellularLocation>
        <location evidence="1">Cell membrane</location>
        <topology evidence="1">Multi-pass membrane protein</topology>
    </subcellularLocation>
</comment>
<evidence type="ECO:0000313" key="10">
    <source>
        <dbReference type="Proteomes" id="UP000292052"/>
    </source>
</evidence>
<dbReference type="OrthoDB" id="6366728at2759"/>
<dbReference type="EMBL" id="QDEB01058915">
    <property type="protein sequence ID" value="RZC36781.1"/>
    <property type="molecule type" value="Genomic_DNA"/>
</dbReference>